<proteinExistence type="predicted"/>
<evidence type="ECO:0000313" key="2">
    <source>
        <dbReference type="Proteomes" id="UP000321353"/>
    </source>
</evidence>
<gene>
    <name evidence="1" type="ORF">Mal15_53540</name>
</gene>
<organism evidence="1 2">
    <name type="scientific">Stieleria maiorica</name>
    <dbReference type="NCBI Taxonomy" id="2795974"/>
    <lineage>
        <taxon>Bacteria</taxon>
        <taxon>Pseudomonadati</taxon>
        <taxon>Planctomycetota</taxon>
        <taxon>Planctomycetia</taxon>
        <taxon>Pirellulales</taxon>
        <taxon>Pirellulaceae</taxon>
        <taxon>Stieleria</taxon>
    </lineage>
</organism>
<dbReference type="KEGG" id="smam:Mal15_53540"/>
<dbReference type="EMBL" id="CP036264">
    <property type="protein sequence ID" value="QEG01278.1"/>
    <property type="molecule type" value="Genomic_DNA"/>
</dbReference>
<dbReference type="Proteomes" id="UP000321353">
    <property type="component" value="Chromosome"/>
</dbReference>
<accession>A0A5B9MQK8</accession>
<keyword evidence="2" id="KW-1185">Reference proteome</keyword>
<evidence type="ECO:0000313" key="1">
    <source>
        <dbReference type="EMBL" id="QEG01278.1"/>
    </source>
</evidence>
<reference evidence="1 2" key="1">
    <citation type="submission" date="2019-02" db="EMBL/GenBank/DDBJ databases">
        <title>Planctomycetal bacteria perform biofilm scaping via a novel small molecule.</title>
        <authorList>
            <person name="Jeske O."/>
            <person name="Boedeker C."/>
            <person name="Wiegand S."/>
            <person name="Breitling P."/>
            <person name="Kallscheuer N."/>
            <person name="Jogler M."/>
            <person name="Rohde M."/>
            <person name="Petersen J."/>
            <person name="Medema M.H."/>
            <person name="Surup F."/>
            <person name="Jogler C."/>
        </authorList>
    </citation>
    <scope>NUCLEOTIDE SEQUENCE [LARGE SCALE GENOMIC DNA]</scope>
    <source>
        <strain evidence="1 2">Mal15</strain>
    </source>
</reference>
<sequence length="102" mass="11063">MCTIGRQSRSIRVNDMKTLILSGGMACGFLVLLAGCGGHEGGVVDVPLNENPYQISEQEQRAMNAKIDETSGLTEEEIEQLEQAKLEALEQESLDQETTPAP</sequence>
<dbReference type="AlphaFoldDB" id="A0A5B9MQK8"/>
<protein>
    <submittedName>
        <fullName evidence="1">Uncharacterized protein</fullName>
    </submittedName>
</protein>
<name>A0A5B9MQK8_9BACT</name>